<evidence type="ECO:0000313" key="3">
    <source>
        <dbReference type="WBParaSite" id="TCONS_00016914.p1"/>
    </source>
</evidence>
<protein>
    <submittedName>
        <fullName evidence="3">Uncharacterized protein</fullName>
    </submittedName>
</protein>
<organism evidence="2 3">
    <name type="scientific">Strongyloides stercoralis</name>
    <name type="common">Threadworm</name>
    <dbReference type="NCBI Taxonomy" id="6248"/>
    <lineage>
        <taxon>Eukaryota</taxon>
        <taxon>Metazoa</taxon>
        <taxon>Ecdysozoa</taxon>
        <taxon>Nematoda</taxon>
        <taxon>Chromadorea</taxon>
        <taxon>Rhabditida</taxon>
        <taxon>Tylenchina</taxon>
        <taxon>Panagrolaimomorpha</taxon>
        <taxon>Strongyloidoidea</taxon>
        <taxon>Strongyloididae</taxon>
        <taxon>Strongyloides</taxon>
    </lineage>
</organism>
<name>A0AAF5DT73_STRER</name>
<dbReference type="WBParaSite" id="TCONS_00016914.p1">
    <property type="protein sequence ID" value="TCONS_00016914.p1"/>
    <property type="gene ID" value="XLOC_011574"/>
</dbReference>
<keyword evidence="1" id="KW-0175">Coiled coil</keyword>
<dbReference type="Proteomes" id="UP000035681">
    <property type="component" value="Unplaced"/>
</dbReference>
<dbReference type="PANTHER" id="PTHR32215">
    <property type="entry name" value="CILIA- AND FLAGELLA-ASSOCIATED PROTEIN 57"/>
    <property type="match status" value="1"/>
</dbReference>
<proteinExistence type="predicted"/>
<feature type="coiled-coil region" evidence="1">
    <location>
        <begin position="963"/>
        <end position="990"/>
    </location>
</feature>
<dbReference type="SUPFAM" id="SSF82171">
    <property type="entry name" value="DPP6 N-terminal domain-like"/>
    <property type="match status" value="1"/>
</dbReference>
<sequence length="1267" mass="147703">MNKKENKKLTFEKKIFSITTSEGREKYRKKIKENTEKNSIIGRSKSVTFLNSKNNSKEIDNNNKKPKIYKARSAIKSLNSLIVAVERSRQRTFDKEFINKHQNSFDSNSDSEEEVKYQINSDILRKLRIVDSNWLNTTNRNNPETFINLKQFKKYQRPDYDKTGTLTEQNLLEKIKIIDNNEDYENDIETILGFKNAFYITNDDDNIKILLQIGEDTLRICKPFINGKNFSINDIKNGNELAFVNTEEILNDNYNVLEEIKLSTFTITSIDQSPDCSILAIGIKSESSGSSIVIKNSQTLKDICIIPLKNICDHVKLSQHNENVCSLSRLIMYEKNKIEKILLNITIYSIQYSTLLTDTCVFNENDIGEYIDISFCPVDESILFLLTNNGAYFLRLQNNVITILSSIELVNIVSHSWVSDTYIAIGSNDGKLFLYRETTPLKLINIKSIECEILKSYLYNDNEDMLGIRYITSNIYKIIVYLQIGIILIFDNIHDIQKLFEKCKIIVINDRTNELIENNIPYDCLGIKLDFNACNMLFINKKGVYTTNILYSDVITEKEMRIVVGQNCSSITNLDIIEMNKNNKREILVSLDDDNNIICTELYSKQILSIKNFFNNKIIGFCSFQFGYQILIANNDGIYMYDLIYLDIKKRNEQKILDGKASIIVSNYDKTYAAIIIESSLYILNLYTLNIICNCNLNLKKRKKNNLDCEIICCKWNDNNNLFPFQPSSLGILTKNENILFIEGRCGKLLWSITTKLKFFIDICLGNDDIVYALNKKYLVTCYKEGQEIKTISIPTYHSVGTHVYTKFIEILNDDLYIGDNMGIINVLINQTKNDKKFIKRKVIKSIKYNYTGGTDDKNKQIFLSCMKINKISNILLLGYSNGFVIKISLNNTNIILQSDIFNIKSRKNTLSKELILYPINKIQNLQDLVSHLSFERNSIIKGSKQILDEYIKIKEKELIDTTTLLNNTIKNLKEKIKICEKEYINKLDDKEEIIGTLKKNHKNEIDSIKNFYENMINDHLRQVIKMKNDYNEEINNIKNSYEKKINDCRKEINDLNNEYKLKINNEKNEKNVLKDKIKYLDDEVFDLCKRIDQTEQKLEKQIQQEKTEKLKLKENFEITIKDIKATLVILNDEKDGLLDTTAMGRMEIQLLKEEIMEKNEKINEYEGSLIGMEKQLEDKSKDLQEKIKHINILIRKIHLLEKEVQKEKKERINIEKHMIEFETKIEDMSRNVYNEHKLQHNALSLIGMYNTFKPKSSKTKLNLMKN</sequence>
<evidence type="ECO:0000256" key="1">
    <source>
        <dbReference type="SAM" id="Coils"/>
    </source>
</evidence>
<evidence type="ECO:0000313" key="2">
    <source>
        <dbReference type="Proteomes" id="UP000035681"/>
    </source>
</evidence>
<dbReference type="PANTHER" id="PTHR32215:SF0">
    <property type="entry name" value="CILIA- AND FLAGELLA-ASSOCIATED PROTEIN 57"/>
    <property type="match status" value="1"/>
</dbReference>
<reference evidence="3" key="1">
    <citation type="submission" date="2024-02" db="UniProtKB">
        <authorList>
            <consortium name="WormBaseParasite"/>
        </authorList>
    </citation>
    <scope>IDENTIFICATION</scope>
</reference>
<dbReference type="AlphaFoldDB" id="A0AAF5DT73"/>
<dbReference type="SUPFAM" id="SSF69322">
    <property type="entry name" value="Tricorn protease domain 2"/>
    <property type="match status" value="1"/>
</dbReference>
<keyword evidence="2" id="KW-1185">Reference proteome</keyword>
<accession>A0AAF5DT73</accession>
<feature type="coiled-coil region" evidence="1">
    <location>
        <begin position="1021"/>
        <end position="1218"/>
    </location>
</feature>
<dbReference type="InterPro" id="IPR052993">
    <property type="entry name" value="CFA-57"/>
</dbReference>